<dbReference type="InterPro" id="IPR001352">
    <property type="entry name" value="RNase_HII/HIII"/>
</dbReference>
<dbReference type="InterPro" id="IPR023160">
    <property type="entry name" value="RNase_HII_hlx-loop-hlx_cap_dom"/>
</dbReference>
<feature type="region of interest" description="Disordered" evidence="10">
    <location>
        <begin position="360"/>
        <end position="387"/>
    </location>
</feature>
<feature type="transmembrane region" description="Helical" evidence="11">
    <location>
        <begin position="395"/>
        <end position="418"/>
    </location>
</feature>
<dbReference type="Gene3D" id="3.30.420.10">
    <property type="entry name" value="Ribonuclease H-like superfamily/Ribonuclease H"/>
    <property type="match status" value="1"/>
</dbReference>
<dbReference type="InterPro" id="IPR012337">
    <property type="entry name" value="RNaseH-like_sf"/>
</dbReference>
<dbReference type="InParanoid" id="A0A286U949"/>
<evidence type="ECO:0000256" key="7">
    <source>
        <dbReference type="ARBA" id="ARBA00022801"/>
    </source>
</evidence>
<dbReference type="CDD" id="cd07181">
    <property type="entry name" value="RNase_HII_eukaryota_like"/>
    <property type="match status" value="1"/>
</dbReference>
<feature type="compositionally biased region" description="Low complexity" evidence="10">
    <location>
        <begin position="582"/>
        <end position="599"/>
    </location>
</feature>
<keyword evidence="5 8" id="KW-0479">Metal-binding</keyword>
<evidence type="ECO:0000313" key="13">
    <source>
        <dbReference type="EMBL" id="PAV16034.1"/>
    </source>
</evidence>
<keyword evidence="11" id="KW-0812">Transmembrane</keyword>
<proteinExistence type="inferred from homology"/>
<keyword evidence="14" id="KW-1185">Reference proteome</keyword>
<dbReference type="InterPro" id="IPR024567">
    <property type="entry name" value="RNase_HII/HIII_dom"/>
</dbReference>
<comment type="caution">
    <text evidence="13">The sequence shown here is derived from an EMBL/GenBank/DDBJ whole genome shotgun (WGS) entry which is preliminary data.</text>
</comment>
<keyword evidence="6 8" id="KW-0255">Endonuclease</keyword>
<comment type="catalytic activity">
    <reaction evidence="1 8 9">
        <text>Endonucleolytic cleavage to 5'-phosphomonoester.</text>
        <dbReference type="EC" id="3.1.26.4"/>
    </reaction>
</comment>
<feature type="compositionally biased region" description="Polar residues" evidence="10">
    <location>
        <begin position="672"/>
        <end position="699"/>
    </location>
</feature>
<comment type="cofactor">
    <cofactor evidence="8">
        <name>Mn(2+)</name>
        <dbReference type="ChEBI" id="CHEBI:29035"/>
    </cofactor>
    <cofactor evidence="8">
        <name>Mg(2+)</name>
        <dbReference type="ChEBI" id="CHEBI:18420"/>
    </cofactor>
    <text evidence="8">Manganese or magnesium. Binds 1 divalent metal ion per monomer in the absence of substrate. May bind a second metal ion after substrate binding.</text>
</comment>
<name>A0A286U949_9AGAM</name>
<dbReference type="EC" id="3.1.26.4" evidence="9"/>
<dbReference type="SUPFAM" id="SSF53098">
    <property type="entry name" value="Ribonuclease H-like"/>
    <property type="match status" value="1"/>
</dbReference>
<feature type="compositionally biased region" description="Basic residues" evidence="10">
    <location>
        <begin position="744"/>
        <end position="758"/>
    </location>
</feature>
<comment type="similarity">
    <text evidence="3">Belongs to the RNase HII family. Eukaryotic subfamily.</text>
</comment>
<dbReference type="EMBL" id="NBII01000008">
    <property type="protein sequence ID" value="PAV16034.1"/>
    <property type="molecule type" value="Genomic_DNA"/>
</dbReference>
<dbReference type="PANTHER" id="PTHR10954">
    <property type="entry name" value="RIBONUCLEASE H2 SUBUNIT A"/>
    <property type="match status" value="1"/>
</dbReference>
<keyword evidence="11" id="KW-0472">Membrane</keyword>
<dbReference type="PROSITE" id="PS51975">
    <property type="entry name" value="RNASE_H_2"/>
    <property type="match status" value="1"/>
</dbReference>
<dbReference type="AlphaFoldDB" id="A0A286U949"/>
<feature type="binding site" evidence="8">
    <location>
        <position position="55"/>
    </location>
    <ligand>
        <name>a divalent metal cation</name>
        <dbReference type="ChEBI" id="CHEBI:60240"/>
    </ligand>
</feature>
<dbReference type="GO" id="GO:0043137">
    <property type="term" value="P:DNA replication, removal of RNA primer"/>
    <property type="evidence" value="ECO:0007669"/>
    <property type="project" value="TreeGrafter"/>
</dbReference>
<feature type="domain" description="RNase H type-2" evidence="12">
    <location>
        <begin position="48"/>
        <end position="275"/>
    </location>
</feature>
<evidence type="ECO:0000313" key="14">
    <source>
        <dbReference type="Proteomes" id="UP000217199"/>
    </source>
</evidence>
<evidence type="ECO:0000256" key="5">
    <source>
        <dbReference type="ARBA" id="ARBA00022723"/>
    </source>
</evidence>
<dbReference type="Pfam" id="PF01351">
    <property type="entry name" value="RNase_HII"/>
    <property type="match status" value="1"/>
</dbReference>
<evidence type="ECO:0000256" key="9">
    <source>
        <dbReference type="RuleBase" id="RU003515"/>
    </source>
</evidence>
<evidence type="ECO:0000256" key="8">
    <source>
        <dbReference type="PROSITE-ProRule" id="PRU01319"/>
    </source>
</evidence>
<reference evidence="13 14" key="1">
    <citation type="journal article" date="2017" name="Mol. Ecol.">
        <title>Comparative and population genomic landscape of Phellinus noxius: A hypervariable fungus causing root rot in trees.</title>
        <authorList>
            <person name="Chung C.L."/>
            <person name="Lee T.J."/>
            <person name="Akiba M."/>
            <person name="Lee H.H."/>
            <person name="Kuo T.H."/>
            <person name="Liu D."/>
            <person name="Ke H.M."/>
            <person name="Yokoi T."/>
            <person name="Roa M.B."/>
            <person name="Lu M.J."/>
            <person name="Chang Y.Y."/>
            <person name="Ann P.J."/>
            <person name="Tsai J.N."/>
            <person name="Chen C.Y."/>
            <person name="Tzean S.S."/>
            <person name="Ota Y."/>
            <person name="Hattori T."/>
            <person name="Sahashi N."/>
            <person name="Liou R.F."/>
            <person name="Kikuchi T."/>
            <person name="Tsai I.J."/>
        </authorList>
    </citation>
    <scope>NUCLEOTIDE SEQUENCE [LARGE SCALE GENOMIC DNA]</scope>
    <source>
        <strain evidence="13 14">FFPRI411160</strain>
    </source>
</reference>
<feature type="binding site" evidence="8">
    <location>
        <position position="162"/>
    </location>
    <ligand>
        <name>a divalent metal cation</name>
        <dbReference type="ChEBI" id="CHEBI:60240"/>
    </ligand>
</feature>
<dbReference type="GO" id="GO:0004523">
    <property type="term" value="F:RNA-DNA hybrid ribonuclease activity"/>
    <property type="evidence" value="ECO:0007669"/>
    <property type="project" value="UniProtKB-UniRule"/>
</dbReference>
<accession>A0A286U949</accession>
<dbReference type="FunFam" id="1.10.10.460:FF:000001">
    <property type="entry name" value="Ribonuclease"/>
    <property type="match status" value="1"/>
</dbReference>
<dbReference type="PANTHER" id="PTHR10954:SF7">
    <property type="entry name" value="RIBONUCLEASE H2 SUBUNIT A"/>
    <property type="match status" value="1"/>
</dbReference>
<dbReference type="NCBIfam" id="TIGR00729">
    <property type="entry name" value="ribonuclease HII"/>
    <property type="match status" value="1"/>
</dbReference>
<feature type="compositionally biased region" description="Polar residues" evidence="10">
    <location>
        <begin position="367"/>
        <end position="387"/>
    </location>
</feature>
<comment type="function">
    <text evidence="9">Endonuclease that specifically degrades the RNA of RNA-DNA hybrids.</text>
</comment>
<evidence type="ECO:0000256" key="3">
    <source>
        <dbReference type="ARBA" id="ARBA00007058"/>
    </source>
</evidence>
<dbReference type="STRING" id="2282107.A0A286U949"/>
<dbReference type="GO" id="GO:0032299">
    <property type="term" value="C:ribonuclease H2 complex"/>
    <property type="evidence" value="ECO:0007669"/>
    <property type="project" value="TreeGrafter"/>
</dbReference>
<evidence type="ECO:0000256" key="2">
    <source>
        <dbReference type="ARBA" id="ARBA00001946"/>
    </source>
</evidence>
<feature type="compositionally biased region" description="Polar residues" evidence="10">
    <location>
        <begin position="759"/>
        <end position="774"/>
    </location>
</feature>
<organism evidence="13 14">
    <name type="scientific">Pyrrhoderma noxium</name>
    <dbReference type="NCBI Taxonomy" id="2282107"/>
    <lineage>
        <taxon>Eukaryota</taxon>
        <taxon>Fungi</taxon>
        <taxon>Dikarya</taxon>
        <taxon>Basidiomycota</taxon>
        <taxon>Agaricomycotina</taxon>
        <taxon>Agaricomycetes</taxon>
        <taxon>Hymenochaetales</taxon>
        <taxon>Hymenochaetaceae</taxon>
        <taxon>Pyrrhoderma</taxon>
    </lineage>
</organism>
<evidence type="ECO:0000256" key="10">
    <source>
        <dbReference type="SAM" id="MobiDB-lite"/>
    </source>
</evidence>
<dbReference type="GO" id="GO:0046872">
    <property type="term" value="F:metal ion binding"/>
    <property type="evidence" value="ECO:0007669"/>
    <property type="project" value="UniProtKB-KW"/>
</dbReference>
<dbReference type="FunFam" id="3.30.420.10:FF:000016">
    <property type="entry name" value="Ribonuclease"/>
    <property type="match status" value="1"/>
</dbReference>
<evidence type="ECO:0000256" key="11">
    <source>
        <dbReference type="SAM" id="Phobius"/>
    </source>
</evidence>
<evidence type="ECO:0000256" key="1">
    <source>
        <dbReference type="ARBA" id="ARBA00000077"/>
    </source>
</evidence>
<keyword evidence="4 8" id="KW-0540">Nuclease</keyword>
<feature type="compositionally biased region" description="Polar residues" evidence="10">
    <location>
        <begin position="600"/>
        <end position="644"/>
    </location>
</feature>
<evidence type="ECO:0000256" key="6">
    <source>
        <dbReference type="ARBA" id="ARBA00022759"/>
    </source>
</evidence>
<dbReference type="Gene3D" id="1.10.10.460">
    <property type="entry name" value="Ribonuclease hii. Domain 2"/>
    <property type="match status" value="1"/>
</dbReference>
<dbReference type="InterPro" id="IPR036397">
    <property type="entry name" value="RNaseH_sf"/>
</dbReference>
<feature type="binding site" evidence="8">
    <location>
        <position position="54"/>
    </location>
    <ligand>
        <name>a divalent metal cation</name>
        <dbReference type="ChEBI" id="CHEBI:60240"/>
    </ligand>
</feature>
<dbReference type="GO" id="GO:0006298">
    <property type="term" value="P:mismatch repair"/>
    <property type="evidence" value="ECO:0007669"/>
    <property type="project" value="TreeGrafter"/>
</dbReference>
<sequence length="901" mass="97478">MADSEILPLSTEENDSQVLGAVPSLPSPLTPLIETYSYHSPKPTEPGPYIMGVDEAGRGPALGPMVYGVAYCPESYKEQLEELGFADSKTLSHDSRSNLLEILDSDPKNLAWSVRVISPQAISNGMLRRPPTNLNKQAENATITLIREVLDQGIELSEVYVDALGNTTTYEKYLSGLFPDIKFTVTAKADSKYKIVGGASVAAKVTRDAWVTGWVFEEHESNPRYSWPEERGSGYPSDPKTQVWLRDSLEPTFGFPSLVRFSWATVKVALEKYGHAVKWTDEGHASLVKAFESAKGRDMGRCILAKELSLKSEFLVNVLTILQNQFSSPGSMSTFIRPSISAASLLLIITRVLHVQGTPPQEDAIDNTANDANSQPSSETSKSTTSFGHSTGNTFSLLVLASFGVFTLFVFLLVSIWVSRKRQEVCATELELAHAWEVPDSRSLEEELVNEFPTSSSSSVSVSPDSVFEAYTPPHRGQNQGGWDHMEAEMTMTTRSKEVMTTTIGPNVPTSTTTGFDRGLEDGLISKSTSTSKSAMISPPLPLASRSILITSPAREGGEGGPLSTDLSSVIAQIGSVAGISDNSSRVVSSSIPSSSTVIEQNRQSTLTPTPAQGPSYINNTLPNKLSQSLSHPQTHTHSHSLPYTQLRPHSLYRARSLSPRRSLPNPQSQPESSWSTRVSAGSSQTLRNSSSFTRTLNPSAIPGPNPNITSGPSPYPYSGSNPIFSSNPDPDPSPNPYPGFNRGHNRSRSSGSPRRRTTQPPQMHQIRSPSIGSINQLSQTSYIRQINRISRISYISRISRASNISQTSNASYFSNALSSSGLSGVSGLTRLSELSGASTAPPAYRDTVSSRETTMTLPSYYDYSGTGTGVGTNVLTDISASVNMCMRMETEVGDRDRDGG</sequence>
<keyword evidence="7 8" id="KW-0378">Hydrolase</keyword>
<feature type="region of interest" description="Disordered" evidence="10">
    <location>
        <begin position="582"/>
        <end position="774"/>
    </location>
</feature>
<keyword evidence="11" id="KW-1133">Transmembrane helix</keyword>
<dbReference type="Proteomes" id="UP000217199">
    <property type="component" value="Unassembled WGS sequence"/>
</dbReference>
<evidence type="ECO:0000259" key="12">
    <source>
        <dbReference type="PROSITE" id="PS51975"/>
    </source>
</evidence>
<evidence type="ECO:0000256" key="4">
    <source>
        <dbReference type="ARBA" id="ARBA00022722"/>
    </source>
</evidence>
<gene>
    <name evidence="13" type="ORF">PNOK_0765400</name>
</gene>
<dbReference type="InterPro" id="IPR004649">
    <property type="entry name" value="RNase_H2_suA"/>
</dbReference>
<dbReference type="GO" id="GO:0003723">
    <property type="term" value="F:RNA binding"/>
    <property type="evidence" value="ECO:0007669"/>
    <property type="project" value="UniProtKB-UniRule"/>
</dbReference>
<protein>
    <recommendedName>
        <fullName evidence="9">Ribonuclease</fullName>
        <ecNumber evidence="9">3.1.26.4</ecNumber>
    </recommendedName>
</protein>
<feature type="compositionally biased region" description="Low complexity" evidence="10">
    <location>
        <begin position="711"/>
        <end position="729"/>
    </location>
</feature>
<comment type="cofactor">
    <cofactor evidence="2">
        <name>Mg(2+)</name>
        <dbReference type="ChEBI" id="CHEBI:18420"/>
    </cofactor>
</comment>
<feature type="compositionally biased region" description="Low complexity" evidence="10">
    <location>
        <begin position="654"/>
        <end position="671"/>
    </location>
</feature>
<dbReference type="OrthoDB" id="7462577at2759"/>